<keyword evidence="8 14" id="KW-0808">Transferase</keyword>
<dbReference type="CDD" id="cd02440">
    <property type="entry name" value="AdoMet_MTases"/>
    <property type="match status" value="1"/>
</dbReference>
<dbReference type="GO" id="GO:0006355">
    <property type="term" value="P:regulation of DNA-templated transcription"/>
    <property type="evidence" value="ECO:0007669"/>
    <property type="project" value="InterPro"/>
</dbReference>
<evidence type="ECO:0000256" key="11">
    <source>
        <dbReference type="ARBA" id="ARBA00030399"/>
    </source>
</evidence>
<dbReference type="InterPro" id="IPR023267">
    <property type="entry name" value="RCMT"/>
</dbReference>
<proteinExistence type="inferred from homology"/>
<comment type="caution">
    <text evidence="16">The sequence shown here is derived from an EMBL/GenBank/DDBJ whole genome shotgun (WGS) entry which is preliminary data.</text>
</comment>
<dbReference type="GO" id="GO:0003723">
    <property type="term" value="F:RNA binding"/>
    <property type="evidence" value="ECO:0007669"/>
    <property type="project" value="UniProtKB-UniRule"/>
</dbReference>
<keyword evidence="6" id="KW-0698">rRNA processing</keyword>
<keyword evidence="5" id="KW-0963">Cytoplasm</keyword>
<protein>
    <recommendedName>
        <fullName evidence="4">16S rRNA (cytosine(967)-C(5))-methyltransferase</fullName>
        <ecNumber evidence="4">2.1.1.176</ecNumber>
    </recommendedName>
    <alternativeName>
        <fullName evidence="11">16S rRNA m5C967 methyltransferase</fullName>
    </alternativeName>
    <alternativeName>
        <fullName evidence="12">rRNA (cytosine-C(5)-)-methyltransferase RsmB</fullName>
    </alternativeName>
</protein>
<dbReference type="Pfam" id="PF01029">
    <property type="entry name" value="NusB"/>
    <property type="match status" value="1"/>
</dbReference>
<keyword evidence="17" id="KW-1185">Reference proteome</keyword>
<evidence type="ECO:0000256" key="14">
    <source>
        <dbReference type="PROSITE-ProRule" id="PRU01023"/>
    </source>
</evidence>
<dbReference type="PROSITE" id="PS51686">
    <property type="entry name" value="SAM_MT_RSMB_NOP"/>
    <property type="match status" value="1"/>
</dbReference>
<dbReference type="SUPFAM" id="SSF53335">
    <property type="entry name" value="S-adenosyl-L-methionine-dependent methyltransferases"/>
    <property type="match status" value="1"/>
</dbReference>
<name>A0AA35QVR8_GEOBA</name>
<dbReference type="Proteomes" id="UP001174909">
    <property type="component" value="Unassembled WGS sequence"/>
</dbReference>
<dbReference type="SUPFAM" id="SSF48013">
    <property type="entry name" value="NusB-like"/>
    <property type="match status" value="1"/>
</dbReference>
<dbReference type="PRINTS" id="PR02008">
    <property type="entry name" value="RCMTFAMILY"/>
</dbReference>
<evidence type="ECO:0000256" key="6">
    <source>
        <dbReference type="ARBA" id="ARBA00022552"/>
    </source>
</evidence>
<dbReference type="InterPro" id="IPR035926">
    <property type="entry name" value="NusB-like_sf"/>
</dbReference>
<feature type="binding site" evidence="14">
    <location>
        <position position="258"/>
    </location>
    <ligand>
        <name>S-adenosyl-L-methionine</name>
        <dbReference type="ChEBI" id="CHEBI:59789"/>
    </ligand>
</feature>
<dbReference type="InterPro" id="IPR001678">
    <property type="entry name" value="MeTrfase_RsmB-F_NOP2_dom"/>
</dbReference>
<dbReference type="Pfam" id="PF22458">
    <property type="entry name" value="RsmF-B_ferredox"/>
    <property type="match status" value="1"/>
</dbReference>
<gene>
    <name evidence="16" type="ORF">GBAR_LOCUS1385</name>
</gene>
<evidence type="ECO:0000256" key="10">
    <source>
        <dbReference type="ARBA" id="ARBA00022884"/>
    </source>
</evidence>
<evidence type="ECO:0000256" key="8">
    <source>
        <dbReference type="ARBA" id="ARBA00022679"/>
    </source>
</evidence>
<dbReference type="InterPro" id="IPR004573">
    <property type="entry name" value="rRNA_ssu_MeTfrase_B"/>
</dbReference>
<feature type="active site" description="Nucleophile" evidence="14">
    <location>
        <position position="355"/>
    </location>
</feature>
<dbReference type="Pfam" id="PF01189">
    <property type="entry name" value="Methyltr_RsmB-F"/>
    <property type="match status" value="1"/>
</dbReference>
<reference evidence="16" key="1">
    <citation type="submission" date="2023-03" db="EMBL/GenBank/DDBJ databases">
        <authorList>
            <person name="Steffen K."/>
            <person name="Cardenas P."/>
        </authorList>
    </citation>
    <scope>NUCLEOTIDE SEQUENCE</scope>
</reference>
<evidence type="ECO:0000259" key="15">
    <source>
        <dbReference type="PROSITE" id="PS51686"/>
    </source>
</evidence>
<evidence type="ECO:0000256" key="9">
    <source>
        <dbReference type="ARBA" id="ARBA00022691"/>
    </source>
</evidence>
<dbReference type="Gene3D" id="3.40.50.150">
    <property type="entry name" value="Vaccinia Virus protein VP39"/>
    <property type="match status" value="1"/>
</dbReference>
<dbReference type="Gene3D" id="1.10.940.10">
    <property type="entry name" value="NusB-like"/>
    <property type="match status" value="1"/>
</dbReference>
<dbReference type="InterPro" id="IPR049560">
    <property type="entry name" value="MeTrfase_RsmB-F_NOP2_cat"/>
</dbReference>
<dbReference type="EC" id="2.1.1.176" evidence="4"/>
<comment type="similarity">
    <text evidence="3 14">Belongs to the class I-like SAM-binding methyltransferase superfamily. RsmB/NOP family.</text>
</comment>
<evidence type="ECO:0000256" key="3">
    <source>
        <dbReference type="ARBA" id="ARBA00007494"/>
    </source>
</evidence>
<dbReference type="NCBIfam" id="NF011494">
    <property type="entry name" value="PRK14902.1"/>
    <property type="match status" value="1"/>
</dbReference>
<evidence type="ECO:0000256" key="5">
    <source>
        <dbReference type="ARBA" id="ARBA00022490"/>
    </source>
</evidence>
<keyword evidence="10 14" id="KW-0694">RNA-binding</keyword>
<feature type="domain" description="SAM-dependent MTase RsmB/NOP-type" evidence="15">
    <location>
        <begin position="146"/>
        <end position="419"/>
    </location>
</feature>
<evidence type="ECO:0000313" key="17">
    <source>
        <dbReference type="Proteomes" id="UP001174909"/>
    </source>
</evidence>
<feature type="binding site" evidence="14">
    <location>
        <position position="302"/>
    </location>
    <ligand>
        <name>S-adenosyl-L-methionine</name>
        <dbReference type="ChEBI" id="CHEBI:59789"/>
    </ligand>
</feature>
<dbReference type="PROSITE" id="PS01153">
    <property type="entry name" value="NOL1_NOP2_SUN"/>
    <property type="match status" value="1"/>
</dbReference>
<dbReference type="InterPro" id="IPR018314">
    <property type="entry name" value="RsmB/NOL1/NOP2-like_CS"/>
</dbReference>
<dbReference type="AlphaFoldDB" id="A0AA35QVR8"/>
<comment type="catalytic activity">
    <reaction evidence="13">
        <text>cytidine(967) in 16S rRNA + S-adenosyl-L-methionine = 5-methylcytidine(967) in 16S rRNA + S-adenosyl-L-homocysteine + H(+)</text>
        <dbReference type="Rhea" id="RHEA:42748"/>
        <dbReference type="Rhea" id="RHEA-COMP:10219"/>
        <dbReference type="Rhea" id="RHEA-COMP:10220"/>
        <dbReference type="ChEBI" id="CHEBI:15378"/>
        <dbReference type="ChEBI" id="CHEBI:57856"/>
        <dbReference type="ChEBI" id="CHEBI:59789"/>
        <dbReference type="ChEBI" id="CHEBI:74483"/>
        <dbReference type="ChEBI" id="CHEBI:82748"/>
        <dbReference type="EC" id="2.1.1.176"/>
    </reaction>
</comment>
<feature type="binding site" evidence="14">
    <location>
        <position position="285"/>
    </location>
    <ligand>
        <name>S-adenosyl-L-methionine</name>
        <dbReference type="ChEBI" id="CHEBI:59789"/>
    </ligand>
</feature>
<evidence type="ECO:0000256" key="4">
    <source>
        <dbReference type="ARBA" id="ARBA00012140"/>
    </source>
</evidence>
<comment type="subcellular location">
    <subcellularLocation>
        <location evidence="2">Cytoplasm</location>
    </subcellularLocation>
</comment>
<dbReference type="EMBL" id="CASHTH010000207">
    <property type="protein sequence ID" value="CAI7994125.1"/>
    <property type="molecule type" value="Genomic_DNA"/>
</dbReference>
<dbReference type="GO" id="GO:0008649">
    <property type="term" value="F:rRNA methyltransferase activity"/>
    <property type="evidence" value="ECO:0007669"/>
    <property type="project" value="InterPro"/>
</dbReference>
<dbReference type="InterPro" id="IPR006027">
    <property type="entry name" value="NusB_RsmB_TIM44"/>
</dbReference>
<dbReference type="NCBIfam" id="TIGR00563">
    <property type="entry name" value="rsmB"/>
    <property type="match status" value="1"/>
</dbReference>
<organism evidence="16 17">
    <name type="scientific">Geodia barretti</name>
    <name type="common">Barrett's horny sponge</name>
    <dbReference type="NCBI Taxonomy" id="519541"/>
    <lineage>
        <taxon>Eukaryota</taxon>
        <taxon>Metazoa</taxon>
        <taxon>Porifera</taxon>
        <taxon>Demospongiae</taxon>
        <taxon>Heteroscleromorpha</taxon>
        <taxon>Tetractinellida</taxon>
        <taxon>Astrophorina</taxon>
        <taxon>Geodiidae</taxon>
        <taxon>Geodia</taxon>
    </lineage>
</organism>
<dbReference type="InterPro" id="IPR029063">
    <property type="entry name" value="SAM-dependent_MTases_sf"/>
</dbReference>
<keyword evidence="9 14" id="KW-0949">S-adenosyl-L-methionine</keyword>
<comment type="function">
    <text evidence="1">Specifically methylates the cytosine at position 967 (m5C967) of 16S rRNA.</text>
</comment>
<sequence length="421" mass="46411">MIARLEDAEGRPPSDRDRALARELVFGVLRWRRALDYALDTYSRRPVSRLDLPVRIALRLGLYQLRYLDRVPASAAVHESVSLAAAFARPGAAGLVNAVLRAYLRADHPWPHRGGDRDLYLRTGLSHPDWLVDRYVKQLGNDGAKRRLEANNRSPSVFLRVGLRGDFDNVRRQLEADGIRTERFPLAPRCLKVTEGNPQDSALHQEGEFHIQDAGSQLIAWLLPAEGARRYFDACAAPGGKATILAERIGPRPLIAADVRTSRIELLRNTARRLSAPNLLPLVADASRPPFAARSFDRVLLDVPCSGLGTLSRNPDIKWTASPNRLQRLGKSALQMARAAASLLTPGGMLLYATCSLEPEETSEPVRDLLAETPGLRAIPLRDRLPEALEPLVGDDGALRLAPEDHGTDGYFAALLQRSSI</sequence>
<dbReference type="PANTHER" id="PTHR22807:SF53">
    <property type="entry name" value="RIBOSOMAL RNA SMALL SUBUNIT METHYLTRANSFERASE B-RELATED"/>
    <property type="match status" value="1"/>
</dbReference>
<dbReference type="InterPro" id="IPR054728">
    <property type="entry name" value="RsmB-like_ferredoxin"/>
</dbReference>
<dbReference type="PANTHER" id="PTHR22807">
    <property type="entry name" value="NOP2 YEAST -RELATED NOL1/NOP2/FMU SUN DOMAIN-CONTAINING"/>
    <property type="match status" value="1"/>
</dbReference>
<evidence type="ECO:0000256" key="1">
    <source>
        <dbReference type="ARBA" id="ARBA00002724"/>
    </source>
</evidence>
<accession>A0AA35QVR8</accession>
<dbReference type="GO" id="GO:0005737">
    <property type="term" value="C:cytoplasm"/>
    <property type="evidence" value="ECO:0007669"/>
    <property type="project" value="UniProtKB-SubCell"/>
</dbReference>
<evidence type="ECO:0000313" key="16">
    <source>
        <dbReference type="EMBL" id="CAI7994125.1"/>
    </source>
</evidence>
<evidence type="ECO:0000256" key="2">
    <source>
        <dbReference type="ARBA" id="ARBA00004496"/>
    </source>
</evidence>
<evidence type="ECO:0000256" key="12">
    <source>
        <dbReference type="ARBA" id="ARBA00031088"/>
    </source>
</evidence>
<feature type="binding site" evidence="14">
    <location>
        <begin position="235"/>
        <end position="241"/>
    </location>
    <ligand>
        <name>S-adenosyl-L-methionine</name>
        <dbReference type="ChEBI" id="CHEBI:59789"/>
    </ligand>
</feature>
<evidence type="ECO:0000256" key="13">
    <source>
        <dbReference type="ARBA" id="ARBA00047283"/>
    </source>
</evidence>
<evidence type="ECO:0000256" key="7">
    <source>
        <dbReference type="ARBA" id="ARBA00022603"/>
    </source>
</evidence>
<keyword evidence="7 14" id="KW-0489">Methyltransferase</keyword>